<evidence type="ECO:0000256" key="4">
    <source>
        <dbReference type="ARBA" id="ARBA00022496"/>
    </source>
</evidence>
<evidence type="ECO:0000256" key="3">
    <source>
        <dbReference type="ARBA" id="ARBA00022448"/>
    </source>
</evidence>
<dbReference type="Pfam" id="PF01497">
    <property type="entry name" value="Peripla_BP_2"/>
    <property type="match status" value="1"/>
</dbReference>
<evidence type="ECO:0000256" key="7">
    <source>
        <dbReference type="SAM" id="SignalP"/>
    </source>
</evidence>
<dbReference type="PROSITE" id="PS51257">
    <property type="entry name" value="PROKAR_LIPOPROTEIN"/>
    <property type="match status" value="1"/>
</dbReference>
<keyword evidence="4" id="KW-0406">Ion transport</keyword>
<dbReference type="InterPro" id="IPR051313">
    <property type="entry name" value="Bact_iron-sidero_bind"/>
</dbReference>
<feature type="coiled-coil region" evidence="6">
    <location>
        <begin position="148"/>
        <end position="182"/>
    </location>
</feature>
<dbReference type="InterPro" id="IPR002491">
    <property type="entry name" value="ABC_transptr_periplasmic_BD"/>
</dbReference>
<accession>A0A0A7RXR3</accession>
<proteinExistence type="inferred from homology"/>
<keyword evidence="6" id="KW-0175">Coiled coil</keyword>
<keyword evidence="4" id="KW-0408">Iron</keyword>
<feature type="domain" description="Fe/B12 periplasmic-binding" evidence="8">
    <location>
        <begin position="45"/>
        <end position="307"/>
    </location>
</feature>
<dbReference type="OrthoDB" id="63946at2"/>
<dbReference type="PANTHER" id="PTHR30532:SF28">
    <property type="entry name" value="PETROBACTIN-BINDING PROTEIN YCLQ"/>
    <property type="match status" value="1"/>
</dbReference>
<dbReference type="EMBL" id="CP009056">
    <property type="protein sequence ID" value="AJA44089.1"/>
    <property type="molecule type" value="Genomic_DNA"/>
</dbReference>
<evidence type="ECO:0000256" key="2">
    <source>
        <dbReference type="ARBA" id="ARBA00008814"/>
    </source>
</evidence>
<comment type="similarity">
    <text evidence="2">Belongs to the bacterial solute-binding protein 8 family.</text>
</comment>
<feature type="chain" id="PRO_5002046534" evidence="7">
    <location>
        <begin position="25"/>
        <end position="307"/>
    </location>
</feature>
<keyword evidence="5 7" id="KW-0732">Signal</keyword>
<evidence type="ECO:0000259" key="8">
    <source>
        <dbReference type="PROSITE" id="PS50983"/>
    </source>
</evidence>
<feature type="signal peptide" evidence="7">
    <location>
        <begin position="1"/>
        <end position="24"/>
    </location>
</feature>
<organism evidence="9 10">
    <name type="scientific">Frischella perrara</name>
    <dbReference type="NCBI Taxonomy" id="1267021"/>
    <lineage>
        <taxon>Bacteria</taxon>
        <taxon>Pseudomonadati</taxon>
        <taxon>Pseudomonadota</taxon>
        <taxon>Gammaproteobacteria</taxon>
        <taxon>Orbales</taxon>
        <taxon>Orbaceae</taxon>
        <taxon>Frischella</taxon>
    </lineage>
</organism>
<dbReference type="Proteomes" id="UP000030901">
    <property type="component" value="Chromosome"/>
</dbReference>
<dbReference type="PROSITE" id="PS50983">
    <property type="entry name" value="FE_B12_PBP"/>
    <property type="match status" value="1"/>
</dbReference>
<evidence type="ECO:0000256" key="5">
    <source>
        <dbReference type="ARBA" id="ARBA00022729"/>
    </source>
</evidence>
<protein>
    <submittedName>
        <fullName evidence="9">ABC-type enterochelin transport system, periplasmic component</fullName>
    </submittedName>
</protein>
<dbReference type="Gene3D" id="3.40.50.1980">
    <property type="entry name" value="Nitrogenase molybdenum iron protein domain"/>
    <property type="match status" value="2"/>
</dbReference>
<gene>
    <name evidence="9" type="ORF">FPB0191_00240</name>
</gene>
<keyword evidence="3" id="KW-0813">Transport</keyword>
<keyword evidence="10" id="KW-1185">Reference proteome</keyword>
<name>A0A0A7RXR3_FRIPE</name>
<dbReference type="SUPFAM" id="SSF53807">
    <property type="entry name" value="Helical backbone' metal receptor"/>
    <property type="match status" value="1"/>
</dbReference>
<dbReference type="AlphaFoldDB" id="A0A0A7RXR3"/>
<reference evidence="9 10" key="1">
    <citation type="journal article" date="2014" name="Appl. Environ. Microbiol.">
        <title>Gut symbionts from distinct hosts exhibit genotoxic activity via divergent colibactin biosynthetic pathways.</title>
        <authorList>
            <person name="Engel P."/>
            <person name="Vizcaino M.I."/>
            <person name="Crawford J.M."/>
        </authorList>
    </citation>
    <scope>NUCLEOTIDE SEQUENCE [LARGE SCALE GENOMIC DNA]</scope>
    <source>
        <strain evidence="9 10">PEB0191</strain>
    </source>
</reference>
<keyword evidence="4" id="KW-0410">Iron transport</keyword>
<dbReference type="PANTHER" id="PTHR30532">
    <property type="entry name" value="IRON III DICITRATE-BINDING PERIPLASMIC PROTEIN"/>
    <property type="match status" value="1"/>
</dbReference>
<sequence length="307" mass="33580">MFKNKKLILSGIAAIMLSITGCQTSNLITVESNNQSVVVPKSPKKIVVMNYGSLDTLDALGKGSLVVGTSLPVIPTYLQQYKNTNVADTGSMKAPNLETIKQLKPDLIIIDGRQASKYEELTKIAPVLNLSIDAKNYLQSTQEHINLLGELTNTQETANVLIQSLENKISQAQTEAQKSNKKAIVAIHNDGKVILINNSSSATLIHDVLNISRAVPLTQVIMNSKEKPKPTFIDNQYIATVKPDIVYIVDRSKAIGNQAMTNDYFDAKVLKKSKTKIVNLSADIWYLSGGGLESLDRQIDEVVDSLK</sequence>
<dbReference type="KEGG" id="fpp:FPB0191_00240"/>
<evidence type="ECO:0000313" key="9">
    <source>
        <dbReference type="EMBL" id="AJA44089.1"/>
    </source>
</evidence>
<dbReference type="RefSeq" id="WP_052236669.1">
    <property type="nucleotide sequence ID" value="NZ_CP009056.1"/>
</dbReference>
<dbReference type="GO" id="GO:1901678">
    <property type="term" value="P:iron coordination entity transport"/>
    <property type="evidence" value="ECO:0007669"/>
    <property type="project" value="UniProtKB-ARBA"/>
</dbReference>
<evidence type="ECO:0000313" key="10">
    <source>
        <dbReference type="Proteomes" id="UP000030901"/>
    </source>
</evidence>
<dbReference type="STRING" id="1267021.FPB0191_00240"/>
<dbReference type="GO" id="GO:0030288">
    <property type="term" value="C:outer membrane-bounded periplasmic space"/>
    <property type="evidence" value="ECO:0007669"/>
    <property type="project" value="TreeGrafter"/>
</dbReference>
<dbReference type="HOGENOM" id="CLU_038034_3_1_6"/>
<evidence type="ECO:0000256" key="1">
    <source>
        <dbReference type="ARBA" id="ARBA00004196"/>
    </source>
</evidence>
<evidence type="ECO:0000256" key="6">
    <source>
        <dbReference type="SAM" id="Coils"/>
    </source>
</evidence>
<comment type="subcellular location">
    <subcellularLocation>
        <location evidence="1">Cell envelope</location>
    </subcellularLocation>
</comment>